<sequence length="142" mass="15946">MEELVHDVPHSYDEGQYTIDDHVELNGEVQQEIGIGDHDEDLNKEESFSDPINVIVYVGVGVKVRVATSTELKLDLNKGVIEPVHFLAIIREMSTEEVDEFVLFSFEGEGKAQATRALRNIGVRMHEVLFCLLGAHRIPMSV</sequence>
<keyword evidence="2" id="KW-1185">Reference proteome</keyword>
<evidence type="ECO:0000313" key="2">
    <source>
        <dbReference type="Proteomes" id="UP000828251"/>
    </source>
</evidence>
<gene>
    <name evidence="1" type="ORF">J1N35_010787</name>
</gene>
<comment type="caution">
    <text evidence="1">The sequence shown here is derived from an EMBL/GenBank/DDBJ whole genome shotgun (WGS) entry which is preliminary data.</text>
</comment>
<dbReference type="EMBL" id="JAIQCV010000004">
    <property type="protein sequence ID" value="KAH1107019.1"/>
    <property type="molecule type" value="Genomic_DNA"/>
</dbReference>
<accession>A0A9D3W130</accession>
<organism evidence="1 2">
    <name type="scientific">Gossypium stocksii</name>
    <dbReference type="NCBI Taxonomy" id="47602"/>
    <lineage>
        <taxon>Eukaryota</taxon>
        <taxon>Viridiplantae</taxon>
        <taxon>Streptophyta</taxon>
        <taxon>Embryophyta</taxon>
        <taxon>Tracheophyta</taxon>
        <taxon>Spermatophyta</taxon>
        <taxon>Magnoliopsida</taxon>
        <taxon>eudicotyledons</taxon>
        <taxon>Gunneridae</taxon>
        <taxon>Pentapetalae</taxon>
        <taxon>rosids</taxon>
        <taxon>malvids</taxon>
        <taxon>Malvales</taxon>
        <taxon>Malvaceae</taxon>
        <taxon>Malvoideae</taxon>
        <taxon>Gossypium</taxon>
    </lineage>
</organism>
<protein>
    <submittedName>
        <fullName evidence="1">Uncharacterized protein</fullName>
    </submittedName>
</protein>
<reference evidence="1 2" key="1">
    <citation type="journal article" date="2021" name="Plant Biotechnol. J.">
        <title>Multi-omics assisted identification of the key and species-specific regulatory components of drought-tolerant mechanisms in Gossypium stocksii.</title>
        <authorList>
            <person name="Yu D."/>
            <person name="Ke L."/>
            <person name="Zhang D."/>
            <person name="Wu Y."/>
            <person name="Sun Y."/>
            <person name="Mei J."/>
            <person name="Sun J."/>
            <person name="Sun Y."/>
        </authorList>
    </citation>
    <scope>NUCLEOTIDE SEQUENCE [LARGE SCALE GENOMIC DNA]</scope>
    <source>
        <strain evidence="2">cv. E1</strain>
        <tissue evidence="1">Leaf</tissue>
    </source>
</reference>
<proteinExistence type="predicted"/>
<dbReference type="Proteomes" id="UP000828251">
    <property type="component" value="Unassembled WGS sequence"/>
</dbReference>
<dbReference type="AlphaFoldDB" id="A0A9D3W130"/>
<name>A0A9D3W130_9ROSI</name>
<evidence type="ECO:0000313" key="1">
    <source>
        <dbReference type="EMBL" id="KAH1107019.1"/>
    </source>
</evidence>